<dbReference type="AlphaFoldDB" id="A0A5R9BXL7"/>
<comment type="caution">
    <text evidence="2">The sequence shown here is derived from an EMBL/GenBank/DDBJ whole genome shotgun (WGS) entry which is preliminary data.</text>
</comment>
<dbReference type="Pfam" id="PF01809">
    <property type="entry name" value="YidD"/>
    <property type="match status" value="1"/>
</dbReference>
<reference evidence="2 3" key="1">
    <citation type="submission" date="2019-05" db="EMBL/GenBank/DDBJ databases">
        <title>The metagenome of a microbial culture collection derived from dairy environment covers the genomic content of the human microbiome.</title>
        <authorList>
            <person name="Roder T."/>
            <person name="Wuthrich D."/>
            <person name="Sattari Z."/>
            <person name="Von Ah U."/>
            <person name="Bar C."/>
            <person name="Ronchi F."/>
            <person name="Macpherson A.J."/>
            <person name="Ganal-Vonarburg S.C."/>
            <person name="Bruggmann R."/>
            <person name="Vergeres G."/>
        </authorList>
    </citation>
    <scope>NUCLEOTIDE SEQUENCE [LARGE SCALE GENOMIC DNA]</scope>
    <source>
        <strain evidence="2 3">FAM 24235</strain>
    </source>
</reference>
<comment type="similarity">
    <text evidence="1">Belongs to the UPF0161 family.</text>
</comment>
<dbReference type="PANTHER" id="PTHR33383">
    <property type="entry name" value="MEMBRANE PROTEIN INSERTION EFFICIENCY FACTOR-RELATED"/>
    <property type="match status" value="1"/>
</dbReference>
<evidence type="ECO:0000313" key="2">
    <source>
        <dbReference type="EMBL" id="TLQ05245.1"/>
    </source>
</evidence>
<evidence type="ECO:0000256" key="1">
    <source>
        <dbReference type="HAMAP-Rule" id="MF_00386"/>
    </source>
</evidence>
<dbReference type="STRING" id="191770.SAMN04488013_11933"/>
<dbReference type="EMBL" id="VBTE01000056">
    <property type="protein sequence ID" value="TLQ05245.1"/>
    <property type="molecule type" value="Genomic_DNA"/>
</dbReference>
<accession>A0A5R9BXL7</accession>
<organism evidence="2 3">
    <name type="scientific">Marinilactibacillus psychrotolerans</name>
    <dbReference type="NCBI Taxonomy" id="191770"/>
    <lineage>
        <taxon>Bacteria</taxon>
        <taxon>Bacillati</taxon>
        <taxon>Bacillota</taxon>
        <taxon>Bacilli</taxon>
        <taxon>Lactobacillales</taxon>
        <taxon>Carnobacteriaceae</taxon>
        <taxon>Marinilactibacillus</taxon>
    </lineage>
</organism>
<comment type="function">
    <text evidence="1">Could be involved in insertion of integral membrane proteins into the membrane.</text>
</comment>
<dbReference type="GO" id="GO:0005886">
    <property type="term" value="C:plasma membrane"/>
    <property type="evidence" value="ECO:0007669"/>
    <property type="project" value="UniProtKB-SubCell"/>
</dbReference>
<keyword evidence="1" id="KW-0472">Membrane</keyword>
<keyword evidence="1" id="KW-1003">Cell membrane</keyword>
<dbReference type="HAMAP" id="MF_00386">
    <property type="entry name" value="UPF0161_YidD"/>
    <property type="match status" value="1"/>
</dbReference>
<proteinExistence type="inferred from homology"/>
<protein>
    <recommendedName>
        <fullName evidence="1">Putative membrane protein insertion efficiency factor</fullName>
    </recommendedName>
</protein>
<name>A0A5R9BXL7_9LACT</name>
<dbReference type="Proteomes" id="UP000307201">
    <property type="component" value="Unassembled WGS sequence"/>
</dbReference>
<dbReference type="OrthoDB" id="9801753at2"/>
<dbReference type="PANTHER" id="PTHR33383:SF1">
    <property type="entry name" value="MEMBRANE PROTEIN INSERTION EFFICIENCY FACTOR-RELATED"/>
    <property type="match status" value="1"/>
</dbReference>
<sequence>MKKMLINLVKSYQKVISPLFAPSCRYYPTCSNYTVQAIEIHGALKGSLMAGARILRCNPFVEGGVDKVPDHFMLKRNPATKDFVYLGDGVIVNPNDPKYLKKEIELILNQYEKELKIVDAPIINAFDQLKLMVDVEEQSVAQLSDQYVEMNKKKLLSEGYYPDSAELESSVSLRLFKVIKNQKSHSYFKHIHPSLIDKEVKSGDSVFCLIDEDIGILDSNSPELQKEFILKRGVTESDLKEKTARLVDYLLVLKQKDYDGH</sequence>
<dbReference type="NCBIfam" id="TIGR00278">
    <property type="entry name" value="membrane protein insertion efficiency factor YidD"/>
    <property type="match status" value="1"/>
</dbReference>
<dbReference type="InterPro" id="IPR002696">
    <property type="entry name" value="Membr_insert_effic_factor_YidD"/>
</dbReference>
<comment type="subcellular location">
    <subcellularLocation>
        <location evidence="1">Cell membrane</location>
        <topology evidence="1">Peripheral membrane protein</topology>
        <orientation evidence="1">Cytoplasmic side</orientation>
    </subcellularLocation>
</comment>
<evidence type="ECO:0000313" key="3">
    <source>
        <dbReference type="Proteomes" id="UP000307201"/>
    </source>
</evidence>
<dbReference type="SMART" id="SM01234">
    <property type="entry name" value="Haemolytic"/>
    <property type="match status" value="1"/>
</dbReference>
<gene>
    <name evidence="2" type="primary">yidD</name>
    <name evidence="2" type="ORF">FEZ48_12640</name>
</gene>